<feature type="region of interest" description="Disordered" evidence="4">
    <location>
        <begin position="198"/>
        <end position="227"/>
    </location>
</feature>
<dbReference type="InterPro" id="IPR009053">
    <property type="entry name" value="Prefoldin"/>
</dbReference>
<feature type="domain" description="DUF3835" evidence="5">
    <location>
        <begin position="290"/>
        <end position="339"/>
    </location>
</feature>
<feature type="compositionally biased region" description="Basic and acidic residues" evidence="4">
    <location>
        <begin position="294"/>
        <end position="305"/>
    </location>
</feature>
<dbReference type="GO" id="GO:0003682">
    <property type="term" value="F:chromatin binding"/>
    <property type="evidence" value="ECO:0007669"/>
    <property type="project" value="TreeGrafter"/>
</dbReference>
<name>A0A8H7BKI0_9FUNG</name>
<dbReference type="EMBL" id="JABAYA010000117">
    <property type="protein sequence ID" value="KAF7724552.1"/>
    <property type="molecule type" value="Genomic_DNA"/>
</dbReference>
<dbReference type="GO" id="GO:0000122">
    <property type="term" value="P:negative regulation of transcription by RNA polymerase II"/>
    <property type="evidence" value="ECO:0007669"/>
    <property type="project" value="TreeGrafter"/>
</dbReference>
<dbReference type="SUPFAM" id="SSF46579">
    <property type="entry name" value="Prefoldin"/>
    <property type="match status" value="1"/>
</dbReference>
<feature type="compositionally biased region" description="Basic and acidic residues" evidence="4">
    <location>
        <begin position="373"/>
        <end position="384"/>
    </location>
</feature>
<feature type="region of interest" description="Disordered" evidence="4">
    <location>
        <begin position="626"/>
        <end position="668"/>
    </location>
</feature>
<feature type="compositionally biased region" description="Basic residues" evidence="4">
    <location>
        <begin position="414"/>
        <end position="423"/>
    </location>
</feature>
<dbReference type="PANTHER" id="PTHR15111">
    <property type="entry name" value="RNA POLYMERASE II SUBUNIT 5-MEDIATING PROTEIN NNX3"/>
    <property type="match status" value="1"/>
</dbReference>
<evidence type="ECO:0000256" key="3">
    <source>
        <dbReference type="ARBA" id="ARBA00038295"/>
    </source>
</evidence>
<sequence length="668" mass="76052">MDLLGQLDRLTSHIGQNLEYLETELERWQTYKRDNDALKKQLKTLPDTTAKTAMIPIGKLAFMPGRLIHTNEILVLLGDNYYAERSAKQAIGIVERRDELVKENLALIEAQLNAAKTKSDASNVLQQSGQTNEEGLPIMEIREELPSSPSTTAKKQVLKEELRGELPASVQRARDMMKSKPVKTDENKALFDMLQQLEEEEEEVGEEEIEQKEDKHEEEEEDADQEWDELYDTEVTDTMFDHFEDDEEYAADGVVEQEDATYHDEPEEKNEDHISKDRGLPDVVEPQENLSMETARKDHSVKTSVKDVVVETKEESITVEPTIKSERKPKKVSRFKLARQEERVSEENVSSNIASSAIPAVIERDNPSAPIHPPEKPKSVHDRSVPTVLSSDVLKSRQKLPSGLAKDGSAPVKEKKKMSKFKQSRQQEKPSQRKVTWDDTTTVREHDRLSAPITTSAPLYSEPLKEEPEEKSLPAVRTPADIFSLMRGNQNAEIEYPSLDDDDDTPKDSKSVDIQELVSAAKKMPETFWRPVDGSDEEAIQQVQEMRSTEPAIRGPPSLVKSKMDTNIMKGQVIERETENLDLDQVEDDMDMREIAAKYHSKRQELVAAMEGFQYEPKPEFEVIDEELPLPKQQKGKKEEQVEEEPQPRKVSRFKAARLGLRPSHGIE</sequence>
<feature type="compositionally biased region" description="Basic and acidic residues" evidence="4">
    <location>
        <begin position="260"/>
        <end position="280"/>
    </location>
</feature>
<organism evidence="6 7">
    <name type="scientific">Apophysomyces ossiformis</name>
    <dbReference type="NCBI Taxonomy" id="679940"/>
    <lineage>
        <taxon>Eukaryota</taxon>
        <taxon>Fungi</taxon>
        <taxon>Fungi incertae sedis</taxon>
        <taxon>Mucoromycota</taxon>
        <taxon>Mucoromycotina</taxon>
        <taxon>Mucoromycetes</taxon>
        <taxon>Mucorales</taxon>
        <taxon>Mucorineae</taxon>
        <taxon>Mucoraceae</taxon>
        <taxon>Apophysomyces</taxon>
    </lineage>
</organism>
<dbReference type="Gene3D" id="1.10.287.370">
    <property type="match status" value="1"/>
</dbReference>
<comment type="caution">
    <text evidence="6">The sequence shown here is derived from an EMBL/GenBank/DDBJ whole genome shotgun (WGS) entry which is preliminary data.</text>
</comment>
<dbReference type="GO" id="GO:0005634">
    <property type="term" value="C:nucleus"/>
    <property type="evidence" value="ECO:0007669"/>
    <property type="project" value="UniProtKB-SubCell"/>
</dbReference>
<dbReference type="AlphaFoldDB" id="A0A8H7BKI0"/>
<protein>
    <submittedName>
        <fullName evidence="6">Uri1, prefoldin-like chaperone</fullName>
    </submittedName>
</protein>
<feature type="compositionally biased region" description="Basic and acidic residues" evidence="4">
    <location>
        <begin position="425"/>
        <end position="449"/>
    </location>
</feature>
<evidence type="ECO:0000256" key="4">
    <source>
        <dbReference type="SAM" id="MobiDB-lite"/>
    </source>
</evidence>
<keyword evidence="2" id="KW-0539">Nucleus</keyword>
<dbReference type="InterPro" id="IPR052255">
    <property type="entry name" value="RNA_pol_II_subunit5-mediator"/>
</dbReference>
<evidence type="ECO:0000256" key="1">
    <source>
        <dbReference type="ARBA" id="ARBA00004123"/>
    </source>
</evidence>
<comment type="subcellular location">
    <subcellularLocation>
        <location evidence="1">Nucleus</location>
    </subcellularLocation>
</comment>
<dbReference type="InterPro" id="IPR004127">
    <property type="entry name" value="Prefoldin_subunit_alpha"/>
</dbReference>
<dbReference type="Pfam" id="PF12927">
    <property type="entry name" value="DUF3835"/>
    <property type="match status" value="2"/>
</dbReference>
<dbReference type="GO" id="GO:0019212">
    <property type="term" value="F:phosphatase inhibitor activity"/>
    <property type="evidence" value="ECO:0007669"/>
    <property type="project" value="TreeGrafter"/>
</dbReference>
<evidence type="ECO:0000256" key="2">
    <source>
        <dbReference type="ARBA" id="ARBA00023242"/>
    </source>
</evidence>
<feature type="region of interest" description="Disordered" evidence="4">
    <location>
        <begin position="545"/>
        <end position="565"/>
    </location>
</feature>
<feature type="region of interest" description="Disordered" evidence="4">
    <location>
        <begin position="325"/>
        <end position="511"/>
    </location>
</feature>
<reference evidence="6" key="1">
    <citation type="submission" date="2020-01" db="EMBL/GenBank/DDBJ databases">
        <title>Genome Sequencing of Three Apophysomyces-Like Fungal Strains Confirms a Novel Fungal Genus in the Mucoromycota with divergent Burkholderia-like Endosymbiotic Bacteria.</title>
        <authorList>
            <person name="Stajich J.E."/>
            <person name="Macias A.M."/>
            <person name="Carter-House D."/>
            <person name="Lovett B."/>
            <person name="Kasson L.R."/>
            <person name="Berry K."/>
            <person name="Grigoriev I."/>
            <person name="Chang Y."/>
            <person name="Spatafora J."/>
            <person name="Kasson M.T."/>
        </authorList>
    </citation>
    <scope>NUCLEOTIDE SEQUENCE</scope>
    <source>
        <strain evidence="6">NRRL A-21654</strain>
    </source>
</reference>
<evidence type="ECO:0000313" key="7">
    <source>
        <dbReference type="Proteomes" id="UP000605846"/>
    </source>
</evidence>
<dbReference type="OrthoDB" id="21413at2759"/>
<dbReference type="PANTHER" id="PTHR15111:SF0">
    <property type="entry name" value="UNCONVENTIONAL PREFOLDIN RPB5 INTERACTOR 1"/>
    <property type="match status" value="1"/>
</dbReference>
<proteinExistence type="inferred from homology"/>
<comment type="similarity">
    <text evidence="3">Belongs to the RNA polymerase II subunit 5-mediating protein family.</text>
</comment>
<feature type="domain" description="DUF3835" evidence="5">
    <location>
        <begin position="571"/>
        <end position="659"/>
    </location>
</feature>
<gene>
    <name evidence="6" type="primary">URI1</name>
    <name evidence="6" type="ORF">EC973_000929</name>
</gene>
<evidence type="ECO:0000259" key="5">
    <source>
        <dbReference type="Pfam" id="PF12927"/>
    </source>
</evidence>
<feature type="compositionally biased region" description="Acidic residues" evidence="4">
    <location>
        <begin position="250"/>
        <end position="259"/>
    </location>
</feature>
<dbReference type="Proteomes" id="UP000605846">
    <property type="component" value="Unassembled WGS sequence"/>
</dbReference>
<dbReference type="InterPro" id="IPR024325">
    <property type="entry name" value="DUF3835"/>
</dbReference>
<dbReference type="GO" id="GO:0003714">
    <property type="term" value="F:transcription corepressor activity"/>
    <property type="evidence" value="ECO:0007669"/>
    <property type="project" value="TreeGrafter"/>
</dbReference>
<evidence type="ECO:0000313" key="6">
    <source>
        <dbReference type="EMBL" id="KAF7724552.1"/>
    </source>
</evidence>
<dbReference type="CDD" id="cd23159">
    <property type="entry name" value="Prefoldin_URI1"/>
    <property type="match status" value="1"/>
</dbReference>
<feature type="region of interest" description="Disordered" evidence="4">
    <location>
        <begin position="250"/>
        <end position="305"/>
    </location>
</feature>
<accession>A0A8H7BKI0</accession>
<feature type="compositionally biased region" description="Basic residues" evidence="4">
    <location>
        <begin position="327"/>
        <end position="337"/>
    </location>
</feature>
<keyword evidence="7" id="KW-1185">Reference proteome</keyword>
<dbReference type="NCBIfam" id="TIGR00293">
    <property type="entry name" value="prefoldin subunit alpha"/>
    <property type="match status" value="1"/>
</dbReference>
<dbReference type="Pfam" id="PF02996">
    <property type="entry name" value="Prefoldin"/>
    <property type="match status" value="1"/>
</dbReference>
<feature type="compositionally biased region" description="Basic and acidic residues" evidence="4">
    <location>
        <begin position="463"/>
        <end position="472"/>
    </location>
</feature>